<evidence type="ECO:0000313" key="3">
    <source>
        <dbReference type="EMBL" id="OVF11188.1"/>
    </source>
</evidence>
<feature type="region of interest" description="Disordered" evidence="2">
    <location>
        <begin position="644"/>
        <end position="672"/>
    </location>
</feature>
<dbReference type="PANTHER" id="PTHR15154">
    <property type="entry name" value="HAMARTIN"/>
    <property type="match status" value="1"/>
</dbReference>
<dbReference type="KEGG" id="clus:A9F13_01g06622"/>
<dbReference type="GO" id="GO:0051726">
    <property type="term" value="P:regulation of cell cycle"/>
    <property type="evidence" value="ECO:0007669"/>
    <property type="project" value="TreeGrafter"/>
</dbReference>
<sequence length="1022" mass="116623">MLGSSKSLLRALNSVLENWKEDDSWLSSPSTEIKDLYIVIDAYNKKHNSLSSISTTLNESLRSTYENYIEKSESLSKEIFYLEILTRLSPSLNAAQIKSSLQTYLRPALDSAGYDLVFVEKARSFFKSVALAPMGSDEAVSHQRTLNSSMVTESILKIYLKDPETQKIMGMYTPEKERDTEAYEERMRFVLENASDFLNDWGLQMPREYFNLLDQHFCIVASRQKVLVLLCQILSSNVSQLRVIMDTPLFSNVLRCLLFDFSECILSGALFALLMLLGKVCNRLSEYLPELLVIFGRLSTWRKYEKFLEHRETALAKYLAMSNTPWSIAYSNNESPIVQTALNKDGEFDLSYLLSILYGLYPSNILRFTKSPGAYLRDTSPSILSLEFVIELEETLQFTHFAYVSQNAKSLLRRVMLHPNIINGISIEEEIEEPIRWILVENSGEDVTEEDVISACLRLNPDIFLSFPDYIVSTKSVIRQFSSTNKGHEPNRKEPFFHKDKSHVSTTLPNSARHSIASSNSEKSSFGLKLELPAQWQNLDRKLSIVPTDLVIEPDVGEVAKEESTGIQFNKVHFNGQSTRNSNGDGEDTTKEDALSPLFMSHEKLYTGNAPSNTNMPINMDNNFAVGSFQTVSKSASNLLTEQLKCEGSQNKPNKDSSEISSVEEKRPASRSEKTIEFYQRELLLMKNEMEFTSYMKHLNKYSYLKLKLKLNRIVHELSKKPSLEETVPVKAYNDLLDTLKHSEIRNVQALEHKDEEVAKLLGRLDEIQSRCEDLQRRLSESESELTNSRSMIQKIQRDCSIHEAEVKDLRVKIRNLLDCNDSNGKVETSEREELPESSKVFVDVSEKKIFDLQRELDFLKEHNQRFASELQNSRQMLDDGEKRYKKEMELVKLDLGEQLRKSAGSYERKIQELNLVIAKLEASLEERNSHIIQLSTSKPIRIPTVSTSNSVEEQRTRPEVSAANVTQDYFNRGHEDSANTSSASTPSGNFANKHSSRQSSTQSFPTIKGRGGYQKRVKKVM</sequence>
<dbReference type="GO" id="GO:0033596">
    <property type="term" value="C:TSC1-TSC2 complex"/>
    <property type="evidence" value="ECO:0007669"/>
    <property type="project" value="TreeGrafter"/>
</dbReference>
<feature type="region of interest" description="Disordered" evidence="2">
    <location>
        <begin position="946"/>
        <end position="1022"/>
    </location>
</feature>
<accession>A0AA91Q5P9</accession>
<comment type="caution">
    <text evidence="3">The sequence shown here is derived from an EMBL/GenBank/DDBJ whole genome shotgun (WGS) entry which is preliminary data.</text>
</comment>
<dbReference type="GO" id="GO:0032007">
    <property type="term" value="P:negative regulation of TOR signaling"/>
    <property type="evidence" value="ECO:0007669"/>
    <property type="project" value="TreeGrafter"/>
</dbReference>
<organism evidence="3 4">
    <name type="scientific">Clavispora lusitaniae</name>
    <name type="common">Candida lusitaniae</name>
    <dbReference type="NCBI Taxonomy" id="36911"/>
    <lineage>
        <taxon>Eukaryota</taxon>
        <taxon>Fungi</taxon>
        <taxon>Dikarya</taxon>
        <taxon>Ascomycota</taxon>
        <taxon>Saccharomycotina</taxon>
        <taxon>Pichiomycetes</taxon>
        <taxon>Metschnikowiaceae</taxon>
        <taxon>Clavispora</taxon>
    </lineage>
</organism>
<keyword evidence="1" id="KW-0175">Coiled coil</keyword>
<gene>
    <name evidence="3" type="ORF">A9F13_01g06622</name>
</gene>
<feature type="compositionally biased region" description="Basic and acidic residues" evidence="2">
    <location>
        <begin position="653"/>
        <end position="672"/>
    </location>
</feature>
<dbReference type="AlphaFoldDB" id="A0AA91Q5P9"/>
<name>A0AA91Q5P9_CLALS</name>
<dbReference type="Proteomes" id="UP000195602">
    <property type="component" value="Unassembled WGS sequence"/>
</dbReference>
<feature type="compositionally biased region" description="Polar residues" evidence="2">
    <location>
        <begin position="979"/>
        <end position="1006"/>
    </location>
</feature>
<dbReference type="EMBL" id="LYUB02000001">
    <property type="protein sequence ID" value="OVF11188.1"/>
    <property type="molecule type" value="Genomic_DNA"/>
</dbReference>
<proteinExistence type="predicted"/>
<protein>
    <submittedName>
        <fullName evidence="3">Uncharacterized protein</fullName>
    </submittedName>
</protein>
<feature type="coiled-coil region" evidence="1">
    <location>
        <begin position="751"/>
        <end position="813"/>
    </location>
</feature>
<dbReference type="PANTHER" id="PTHR15154:SF2">
    <property type="entry name" value="HAMARTIN"/>
    <property type="match status" value="1"/>
</dbReference>
<feature type="compositionally biased region" description="Polar residues" evidence="2">
    <location>
        <begin position="504"/>
        <end position="519"/>
    </location>
</feature>
<feature type="compositionally biased region" description="Basic and acidic residues" evidence="2">
    <location>
        <begin position="486"/>
        <end position="503"/>
    </location>
</feature>
<feature type="region of interest" description="Disordered" evidence="2">
    <location>
        <begin position="483"/>
        <end position="519"/>
    </location>
</feature>
<dbReference type="Pfam" id="PF04388">
    <property type="entry name" value="Hamartin"/>
    <property type="match status" value="1"/>
</dbReference>
<evidence type="ECO:0000256" key="1">
    <source>
        <dbReference type="SAM" id="Coils"/>
    </source>
</evidence>
<reference evidence="3 4" key="1">
    <citation type="submission" date="2017-04" db="EMBL/GenBank/DDBJ databases">
        <title>Draft genome of the yeast Clavispora lusitaniae type strain CBS 6936.</title>
        <authorList>
            <person name="Durrens P."/>
            <person name="Klopp C."/>
            <person name="Biteau N."/>
            <person name="Fitton-Ouhabi V."/>
            <person name="Dementhon K."/>
            <person name="Accoceberry I."/>
            <person name="Sherman D.J."/>
            <person name="Noel T."/>
        </authorList>
    </citation>
    <scope>NUCLEOTIDE SEQUENCE [LARGE SCALE GENOMIC DNA]</scope>
    <source>
        <strain evidence="3 4">CBS 6936</strain>
    </source>
</reference>
<evidence type="ECO:0000256" key="2">
    <source>
        <dbReference type="SAM" id="MobiDB-lite"/>
    </source>
</evidence>
<dbReference type="InterPro" id="IPR007483">
    <property type="entry name" value="Hamartin"/>
</dbReference>
<evidence type="ECO:0000313" key="4">
    <source>
        <dbReference type="Proteomes" id="UP000195602"/>
    </source>
</evidence>